<evidence type="ECO:0000259" key="1">
    <source>
        <dbReference type="Pfam" id="PF01878"/>
    </source>
</evidence>
<dbReference type="CDD" id="cd21133">
    <property type="entry name" value="EVE"/>
    <property type="match status" value="1"/>
</dbReference>
<dbReference type="Gene3D" id="3.10.590.10">
    <property type="entry name" value="ph1033 like domains"/>
    <property type="match status" value="1"/>
</dbReference>
<dbReference type="PANTHER" id="PTHR14087:SF7">
    <property type="entry name" value="THYMOCYTE NUCLEAR PROTEIN 1"/>
    <property type="match status" value="1"/>
</dbReference>
<reference evidence="3" key="1">
    <citation type="submission" date="2016-10" db="EMBL/GenBank/DDBJ databases">
        <authorList>
            <person name="Varghese N."/>
            <person name="Submissions S."/>
        </authorList>
    </citation>
    <scope>NUCLEOTIDE SEQUENCE [LARGE SCALE GENOMIC DNA]</scope>
    <source>
        <strain evidence="3">CGMCC 1.6294</strain>
    </source>
</reference>
<dbReference type="Proteomes" id="UP000199290">
    <property type="component" value="Unassembled WGS sequence"/>
</dbReference>
<dbReference type="STRING" id="375760.SAMN04488073_1455"/>
<dbReference type="InterPro" id="IPR015947">
    <property type="entry name" value="PUA-like_sf"/>
</dbReference>
<dbReference type="PANTHER" id="PTHR14087">
    <property type="entry name" value="THYMOCYTE NUCLEAR PROTEIN 1"/>
    <property type="match status" value="1"/>
</dbReference>
<sequence length="152" mass="16913">MAKWLVKSEPDECGIDDFAADPQSVIPWDGVRNYQARNFLRQMAEGDEVFLYHSSCRHIGVAGIVTVVGAPYPDTAQFDPHSPYFDPKSSPEDPRWTAVDMRYVGTLPSLVSLATLKSAPELADLPLVNKGSRLSVMPVREPEWQAILRLAE</sequence>
<name>A0A1I6GSV6_9GAMM</name>
<accession>A0A1I6GSV6</accession>
<dbReference type="InterPro" id="IPR052181">
    <property type="entry name" value="5hmC_binding"/>
</dbReference>
<protein>
    <submittedName>
        <fullName evidence="2">Predicted RNA-binding protein, contains PUA-like domain</fullName>
    </submittedName>
</protein>
<dbReference type="Pfam" id="PF01878">
    <property type="entry name" value="EVE"/>
    <property type="match status" value="1"/>
</dbReference>
<gene>
    <name evidence="2" type="ORF">SAMN04488073_1455</name>
</gene>
<dbReference type="EMBL" id="FOYV01000001">
    <property type="protein sequence ID" value="SFR45179.1"/>
    <property type="molecule type" value="Genomic_DNA"/>
</dbReference>
<evidence type="ECO:0000313" key="3">
    <source>
        <dbReference type="Proteomes" id="UP000199290"/>
    </source>
</evidence>
<evidence type="ECO:0000313" key="2">
    <source>
        <dbReference type="EMBL" id="SFR45179.1"/>
    </source>
</evidence>
<proteinExistence type="predicted"/>
<dbReference type="SUPFAM" id="SSF88697">
    <property type="entry name" value="PUA domain-like"/>
    <property type="match status" value="1"/>
</dbReference>
<dbReference type="AlphaFoldDB" id="A0A1I6GSV6"/>
<dbReference type="RefSeq" id="WP_091987698.1">
    <property type="nucleotide sequence ID" value="NZ_FOYV01000001.1"/>
</dbReference>
<keyword evidence="3" id="KW-1185">Reference proteome</keyword>
<dbReference type="InterPro" id="IPR047197">
    <property type="entry name" value="THYN1-like_EVE"/>
</dbReference>
<feature type="domain" description="EVE" evidence="1">
    <location>
        <begin position="3"/>
        <end position="149"/>
    </location>
</feature>
<dbReference type="OrthoDB" id="9791347at2"/>
<organism evidence="2 3">
    <name type="scientific">Marinobacter gudaonensis</name>
    <dbReference type="NCBI Taxonomy" id="375760"/>
    <lineage>
        <taxon>Bacteria</taxon>
        <taxon>Pseudomonadati</taxon>
        <taxon>Pseudomonadota</taxon>
        <taxon>Gammaproteobacteria</taxon>
        <taxon>Pseudomonadales</taxon>
        <taxon>Marinobacteraceae</taxon>
        <taxon>Marinobacter</taxon>
    </lineage>
</organism>
<dbReference type="InterPro" id="IPR002740">
    <property type="entry name" value="EVE_domain"/>
</dbReference>